<dbReference type="Pfam" id="PF00005">
    <property type="entry name" value="ABC_tran"/>
    <property type="match status" value="2"/>
</dbReference>
<dbReference type="NCBIfam" id="NF008453">
    <property type="entry name" value="PRK11308.1"/>
    <property type="match status" value="2"/>
</dbReference>
<dbReference type="Proteomes" id="UP000714380">
    <property type="component" value="Unassembled WGS sequence"/>
</dbReference>
<reference evidence="6 7" key="1">
    <citation type="submission" date="2020-12" db="EMBL/GenBank/DDBJ databases">
        <title>Novel Thalassolituus-related marine hydrocarbonoclastic bacteria mediated algae-derived hydrocarbons mineralization in twilight zone of the northern South China Sea.</title>
        <authorList>
            <person name="Dong C."/>
        </authorList>
    </citation>
    <scope>NUCLEOTIDE SEQUENCE [LARGE SCALE GENOMIC DNA]</scope>
    <source>
        <strain evidence="6 7">IMCC1826</strain>
    </source>
</reference>
<dbReference type="InterPro" id="IPR027417">
    <property type="entry name" value="P-loop_NTPase"/>
</dbReference>
<evidence type="ECO:0000256" key="4">
    <source>
        <dbReference type="ARBA" id="ARBA00022840"/>
    </source>
</evidence>
<dbReference type="InterPro" id="IPR017871">
    <property type="entry name" value="ABC_transporter-like_CS"/>
</dbReference>
<accession>A0ABS7ZTZ1</accession>
<dbReference type="Pfam" id="PF08352">
    <property type="entry name" value="oligo_HPY"/>
    <property type="match status" value="2"/>
</dbReference>
<keyword evidence="4 6" id="KW-0067">ATP-binding</keyword>
<gene>
    <name evidence="6" type="ORF">I9W95_16645</name>
</gene>
<comment type="caution">
    <text evidence="6">The sequence shown here is derived from an EMBL/GenBank/DDBJ whole genome shotgun (WGS) entry which is preliminary data.</text>
</comment>
<sequence length="532" mass="58432">MALLTVENLSVQLLPGRHDDQPRTLVDNISFTLDSGEILALVGESGSGKSLTSLALMRLLPEVLAISSGAVTLGGDNLFALTENDMNRVRGKRMAMVFQEPQSSLNPVQTVGQQIAEVLNLHHSLSAQQTQQRVVDLLQEVGIPDPQQRAGWYPHQLSGGQKQRVMIAMALACEPELLIADEPTTALDVTIQKQILTLLNELRHKRQLAVLLITHDMGVVSEMADRVAVMRHGKIVEQAPAQDFFHAPKHEYSRMLIHSLPDRSHFLASPTQAALLELTDIKVWFPIRKGILQRVADYTRAVDGISLSIGRGETLALVGESGSGKSTAGRAILGLEALAGGSVSFDGQRIDGLSRTQFLPLRKRIQVIFQDPFSSMNPRMSVREILSEGMVSLGVQVADPEAEMRALLQKVGLEADHLDRYPHEFSGGQRQRLAIARAIAVKPELIICDEPTSALDVSIRLQVLNLLKDLQQELGLSYLFITHDLSIIPHIAHRIAVMKNGKILEQGTAQQVIEQPQHEYTRALLEAVPAMA</sequence>
<evidence type="ECO:0000313" key="7">
    <source>
        <dbReference type="Proteomes" id="UP000714380"/>
    </source>
</evidence>
<dbReference type="PROSITE" id="PS00211">
    <property type="entry name" value="ABC_TRANSPORTER_1"/>
    <property type="match status" value="2"/>
</dbReference>
<keyword evidence="7" id="KW-1185">Reference proteome</keyword>
<dbReference type="PANTHER" id="PTHR43776:SF7">
    <property type="entry name" value="D,D-DIPEPTIDE TRANSPORT ATP-BINDING PROTEIN DDPF-RELATED"/>
    <property type="match status" value="1"/>
</dbReference>
<evidence type="ECO:0000259" key="5">
    <source>
        <dbReference type="PROSITE" id="PS50893"/>
    </source>
</evidence>
<keyword evidence="2" id="KW-0813">Transport</keyword>
<dbReference type="NCBIfam" id="NF007739">
    <property type="entry name" value="PRK10419.1"/>
    <property type="match status" value="2"/>
</dbReference>
<dbReference type="GO" id="GO:0005524">
    <property type="term" value="F:ATP binding"/>
    <property type="evidence" value="ECO:0007669"/>
    <property type="project" value="UniProtKB-KW"/>
</dbReference>
<organism evidence="6 7">
    <name type="scientific">Thalassolituus marinus</name>
    <dbReference type="NCBI Taxonomy" id="671053"/>
    <lineage>
        <taxon>Bacteria</taxon>
        <taxon>Pseudomonadati</taxon>
        <taxon>Pseudomonadota</taxon>
        <taxon>Gammaproteobacteria</taxon>
        <taxon>Oceanospirillales</taxon>
        <taxon>Oceanospirillaceae</taxon>
        <taxon>Thalassolituus</taxon>
    </lineage>
</organism>
<dbReference type="SMART" id="SM00382">
    <property type="entry name" value="AAA"/>
    <property type="match status" value="2"/>
</dbReference>
<evidence type="ECO:0000313" key="6">
    <source>
        <dbReference type="EMBL" id="MCA6065227.1"/>
    </source>
</evidence>
<keyword evidence="3" id="KW-0547">Nucleotide-binding</keyword>
<proteinExistence type="inferred from homology"/>
<comment type="similarity">
    <text evidence="1">Belongs to the ABC transporter superfamily.</text>
</comment>
<evidence type="ECO:0000256" key="2">
    <source>
        <dbReference type="ARBA" id="ARBA00022448"/>
    </source>
</evidence>
<name>A0ABS7ZTZ1_9GAMM</name>
<dbReference type="PANTHER" id="PTHR43776">
    <property type="entry name" value="TRANSPORT ATP-BINDING PROTEIN"/>
    <property type="match status" value="1"/>
</dbReference>
<feature type="domain" description="ABC transporter" evidence="5">
    <location>
        <begin position="287"/>
        <end position="525"/>
    </location>
</feature>
<evidence type="ECO:0000256" key="3">
    <source>
        <dbReference type="ARBA" id="ARBA00022741"/>
    </source>
</evidence>
<dbReference type="CDD" id="cd03257">
    <property type="entry name" value="ABC_NikE_OppD_transporters"/>
    <property type="match status" value="2"/>
</dbReference>
<dbReference type="PROSITE" id="PS50893">
    <property type="entry name" value="ABC_TRANSPORTER_2"/>
    <property type="match status" value="2"/>
</dbReference>
<dbReference type="EMBL" id="JAEDAH010000102">
    <property type="protein sequence ID" value="MCA6065227.1"/>
    <property type="molecule type" value="Genomic_DNA"/>
</dbReference>
<feature type="domain" description="ABC transporter" evidence="5">
    <location>
        <begin position="4"/>
        <end position="257"/>
    </location>
</feature>
<dbReference type="InterPro" id="IPR013563">
    <property type="entry name" value="Oligopep_ABC_C"/>
</dbReference>
<protein>
    <submittedName>
        <fullName evidence="6">ABC transporter ATP-binding protein</fullName>
    </submittedName>
</protein>
<dbReference type="InterPro" id="IPR003593">
    <property type="entry name" value="AAA+_ATPase"/>
</dbReference>
<dbReference type="InterPro" id="IPR050319">
    <property type="entry name" value="ABC_transp_ATP-bind"/>
</dbReference>
<dbReference type="RefSeq" id="WP_225676964.1">
    <property type="nucleotide sequence ID" value="NZ_JAEDAH010000102.1"/>
</dbReference>
<dbReference type="InterPro" id="IPR003439">
    <property type="entry name" value="ABC_transporter-like_ATP-bd"/>
</dbReference>
<dbReference type="Gene3D" id="3.40.50.300">
    <property type="entry name" value="P-loop containing nucleotide triphosphate hydrolases"/>
    <property type="match status" value="2"/>
</dbReference>
<dbReference type="SUPFAM" id="SSF52540">
    <property type="entry name" value="P-loop containing nucleoside triphosphate hydrolases"/>
    <property type="match status" value="2"/>
</dbReference>
<evidence type="ECO:0000256" key="1">
    <source>
        <dbReference type="ARBA" id="ARBA00005417"/>
    </source>
</evidence>